<dbReference type="RefSeq" id="XP_068349901.1">
    <property type="nucleotide sequence ID" value="XM_068511184.1"/>
</dbReference>
<dbReference type="AlphaFoldDB" id="A0A1J4JHM3"/>
<organism evidence="1 2">
    <name type="scientific">Tritrichomonas foetus</name>
    <dbReference type="NCBI Taxonomy" id="1144522"/>
    <lineage>
        <taxon>Eukaryota</taxon>
        <taxon>Metamonada</taxon>
        <taxon>Parabasalia</taxon>
        <taxon>Tritrichomonadida</taxon>
        <taxon>Tritrichomonadidae</taxon>
        <taxon>Tritrichomonas</taxon>
    </lineage>
</organism>
<sequence length="91" mass="10512">MLLETSINIIKNLQIVQNQILDNVKTNNSIIENNKILIEKLQTSQQLIQNDLKTNNNNDESQTLKIQNIETTIRNHNEDNFIQNLNIGKIS</sequence>
<dbReference type="GeneID" id="94845888"/>
<protein>
    <submittedName>
        <fullName evidence="1">Uncharacterized protein</fullName>
    </submittedName>
</protein>
<evidence type="ECO:0000313" key="2">
    <source>
        <dbReference type="Proteomes" id="UP000179807"/>
    </source>
</evidence>
<comment type="caution">
    <text evidence="1">The sequence shown here is derived from an EMBL/GenBank/DDBJ whole genome shotgun (WGS) entry which is preliminary data.</text>
</comment>
<evidence type="ECO:0000313" key="1">
    <source>
        <dbReference type="EMBL" id="OHS96764.1"/>
    </source>
</evidence>
<accession>A0A1J4JHM3</accession>
<dbReference type="VEuPathDB" id="TrichDB:TRFO_37017"/>
<keyword evidence="2" id="KW-1185">Reference proteome</keyword>
<gene>
    <name evidence="1" type="ORF">TRFO_37017</name>
</gene>
<proteinExistence type="predicted"/>
<reference evidence="1" key="1">
    <citation type="submission" date="2016-10" db="EMBL/GenBank/DDBJ databases">
        <authorList>
            <person name="Benchimol M."/>
            <person name="Almeida L.G."/>
            <person name="Vasconcelos A.T."/>
            <person name="Perreira-Neves A."/>
            <person name="Rosa I.A."/>
            <person name="Tasca T."/>
            <person name="Bogo M.R."/>
            <person name="de Souza W."/>
        </authorList>
    </citation>
    <scope>NUCLEOTIDE SEQUENCE [LARGE SCALE GENOMIC DNA]</scope>
    <source>
        <strain evidence="1">K</strain>
    </source>
</reference>
<dbReference type="Proteomes" id="UP000179807">
    <property type="component" value="Unassembled WGS sequence"/>
</dbReference>
<dbReference type="EMBL" id="MLAK01001154">
    <property type="protein sequence ID" value="OHS96764.1"/>
    <property type="molecule type" value="Genomic_DNA"/>
</dbReference>
<name>A0A1J4JHM3_9EUKA</name>